<evidence type="ECO:0000313" key="2">
    <source>
        <dbReference type="Proteomes" id="UP001642484"/>
    </source>
</evidence>
<comment type="caution">
    <text evidence="1">The sequence shown here is derived from an EMBL/GenBank/DDBJ whole genome shotgun (WGS) entry which is preliminary data.</text>
</comment>
<dbReference type="Proteomes" id="UP001642484">
    <property type="component" value="Unassembled WGS sequence"/>
</dbReference>
<feature type="non-terminal residue" evidence="1">
    <location>
        <position position="1"/>
    </location>
</feature>
<reference evidence="1 2" key="1">
    <citation type="submission" date="2024-02" db="EMBL/GenBank/DDBJ databases">
        <authorList>
            <person name="Chen Y."/>
            <person name="Shah S."/>
            <person name="Dougan E. K."/>
            <person name="Thang M."/>
            <person name="Chan C."/>
        </authorList>
    </citation>
    <scope>NUCLEOTIDE SEQUENCE [LARGE SCALE GENOMIC DNA]</scope>
</reference>
<name>A0ABP0LTY1_9DINO</name>
<accession>A0ABP0LTY1</accession>
<proteinExistence type="predicted"/>
<evidence type="ECO:0000313" key="1">
    <source>
        <dbReference type="EMBL" id="CAK9041812.1"/>
    </source>
</evidence>
<gene>
    <name evidence="1" type="ORF">CCMP2556_LOCUS22374</name>
</gene>
<sequence length="115" mass="12401">CICRQRLVRFAGELHVSAPLVRLATRGEVEGVEKGRGLGPKPLEEPKPVAARTAYLPEPKPAGPCAAFRAAARLGEDSAPLPFTAGRRKAASPVAESETERIQDMSCFFSEERLT</sequence>
<protein>
    <submittedName>
        <fullName evidence="1">Uncharacterized protein</fullName>
    </submittedName>
</protein>
<dbReference type="EMBL" id="CAXAMN010013836">
    <property type="protein sequence ID" value="CAK9041812.1"/>
    <property type="molecule type" value="Genomic_DNA"/>
</dbReference>
<organism evidence="1 2">
    <name type="scientific">Durusdinium trenchii</name>
    <dbReference type="NCBI Taxonomy" id="1381693"/>
    <lineage>
        <taxon>Eukaryota</taxon>
        <taxon>Sar</taxon>
        <taxon>Alveolata</taxon>
        <taxon>Dinophyceae</taxon>
        <taxon>Suessiales</taxon>
        <taxon>Symbiodiniaceae</taxon>
        <taxon>Durusdinium</taxon>
    </lineage>
</organism>
<keyword evidence="2" id="KW-1185">Reference proteome</keyword>